<organism evidence="2 3">
    <name type="scientific">Falsiruegeria litorea R37</name>
    <dbReference type="NCBI Taxonomy" id="1200284"/>
    <lineage>
        <taxon>Bacteria</taxon>
        <taxon>Pseudomonadati</taxon>
        <taxon>Pseudomonadota</taxon>
        <taxon>Alphaproteobacteria</taxon>
        <taxon>Rhodobacterales</taxon>
        <taxon>Roseobacteraceae</taxon>
        <taxon>Falsiruegeria</taxon>
    </lineage>
</organism>
<keyword evidence="1" id="KW-1133">Transmembrane helix</keyword>
<feature type="transmembrane region" description="Helical" evidence="1">
    <location>
        <begin position="205"/>
        <end position="223"/>
    </location>
</feature>
<sequence>MKPLLAAVMVVWGWVGMVQAHALDPGYLQMQHLEGEAWQVFWRKPTVQGKPMEIDAVLPSNCSPRRSERDPQFDGAAWVSQWLTLCPAGLAGHPIVIEGLEATQTDVLVRLTGPDGQVLSKRLTADETGFTVPAEMTGWDVFASYVALGFDHILEGFDHLLFVFALLVLIRDPWRLVGAVTAFTVAHSITLALATLDVIRVPSPPVEAVIALSIVLLAVEILRRRQGGDQLTERYPWLLSFGFGLLHGLGFAGALSEIGLPQGEIPLALLAFNIGVEAGQLAFVAVILLAFAALRWLAPRTAVVLRDPASHGTLVMGYAIGGVATFWLAERVAGF</sequence>
<keyword evidence="3" id="KW-1185">Reference proteome</keyword>
<evidence type="ECO:0000256" key="1">
    <source>
        <dbReference type="SAM" id="Phobius"/>
    </source>
</evidence>
<accession>A0A1Y5SUH5</accession>
<feature type="transmembrane region" description="Helical" evidence="1">
    <location>
        <begin position="309"/>
        <end position="329"/>
    </location>
</feature>
<gene>
    <name evidence="2" type="ORF">TRL7639_02691</name>
</gene>
<dbReference type="Pfam" id="PF13795">
    <property type="entry name" value="HupE_UreJ_2"/>
    <property type="match status" value="1"/>
</dbReference>
<keyword evidence="1" id="KW-0472">Membrane</keyword>
<dbReference type="InterPro" id="IPR032809">
    <property type="entry name" value="Put_HupE_UreJ"/>
</dbReference>
<reference evidence="2 3" key="1">
    <citation type="submission" date="2017-03" db="EMBL/GenBank/DDBJ databases">
        <authorList>
            <person name="Afonso C.L."/>
            <person name="Miller P.J."/>
            <person name="Scott M.A."/>
            <person name="Spackman E."/>
            <person name="Goraichik I."/>
            <person name="Dimitrov K.M."/>
            <person name="Suarez D.L."/>
            <person name="Swayne D.E."/>
        </authorList>
    </citation>
    <scope>NUCLEOTIDE SEQUENCE [LARGE SCALE GENOMIC DNA]</scope>
    <source>
        <strain evidence="2 3">CECT 7639</strain>
    </source>
</reference>
<feature type="transmembrane region" description="Helical" evidence="1">
    <location>
        <begin position="267"/>
        <end position="297"/>
    </location>
</feature>
<name>A0A1Y5SUH5_9RHOB</name>
<dbReference type="RefSeq" id="WP_085796128.1">
    <property type="nucleotide sequence ID" value="NZ_FWFO01000001.1"/>
</dbReference>
<evidence type="ECO:0000313" key="3">
    <source>
        <dbReference type="Proteomes" id="UP000193077"/>
    </source>
</evidence>
<dbReference type="Proteomes" id="UP000193077">
    <property type="component" value="Unassembled WGS sequence"/>
</dbReference>
<dbReference type="AlphaFoldDB" id="A0A1Y5SUH5"/>
<feature type="transmembrane region" description="Helical" evidence="1">
    <location>
        <begin position="235"/>
        <end position="255"/>
    </location>
</feature>
<evidence type="ECO:0000313" key="2">
    <source>
        <dbReference type="EMBL" id="SLN48728.1"/>
    </source>
</evidence>
<feature type="transmembrane region" description="Helical" evidence="1">
    <location>
        <begin position="142"/>
        <end position="169"/>
    </location>
</feature>
<dbReference type="EMBL" id="FWFO01000001">
    <property type="protein sequence ID" value="SLN48728.1"/>
    <property type="molecule type" value="Genomic_DNA"/>
</dbReference>
<proteinExistence type="predicted"/>
<dbReference type="OrthoDB" id="9808870at2"/>
<protein>
    <submittedName>
        <fullName evidence="2">HupE / UreJ protein</fullName>
    </submittedName>
</protein>
<feature type="transmembrane region" description="Helical" evidence="1">
    <location>
        <begin position="176"/>
        <end position="199"/>
    </location>
</feature>
<keyword evidence="1" id="KW-0812">Transmembrane</keyword>